<evidence type="ECO:0000313" key="2">
    <source>
        <dbReference type="Proteomes" id="UP000308292"/>
    </source>
</evidence>
<accession>A0A2I6JME9</accession>
<name>A0A2I6JME9_ECOLX</name>
<protein>
    <submittedName>
        <fullName evidence="1">Conjugal transfer protein Pilx2</fullName>
    </submittedName>
</protein>
<dbReference type="Proteomes" id="UP000308292">
    <property type="component" value="Plasmid RCS29_pII"/>
</dbReference>
<keyword evidence="1" id="KW-0614">Plasmid</keyword>
<sequence length="95" mass="10180">MKYISKNLAHFYTALCLFFVLSATANADGFVKVNAMLNNVITGLHTVAIATATLAGLWVGFKVLFRGEALMEMKNVIIGAAIIIGIAEFVAMVIT</sequence>
<proteinExistence type="predicted"/>
<dbReference type="EMBL" id="LT985239">
    <property type="protein sequence ID" value="SPD97789.1"/>
    <property type="molecule type" value="Genomic_DNA"/>
</dbReference>
<evidence type="ECO:0000313" key="1">
    <source>
        <dbReference type="EMBL" id="SPD97789.1"/>
    </source>
</evidence>
<dbReference type="Pfam" id="PF04956">
    <property type="entry name" value="TrbC"/>
    <property type="match status" value="1"/>
</dbReference>
<reference evidence="2" key="1">
    <citation type="submission" date="2018-02" db="EMBL/GenBank/DDBJ databases">
        <authorList>
            <person name="Cea G.-C."/>
            <person name="William W."/>
        </authorList>
    </citation>
    <scope>NUCLEOTIDE SEQUENCE [LARGE SCALE GENOMIC DNA]</scope>
    <source>
        <strain evidence="2">692</strain>
        <plasmid evidence="2">rcs29_pii</plasmid>
    </source>
</reference>
<geneLocation type="plasmid" evidence="2">
    <name>rcs29_pii</name>
</geneLocation>
<gene>
    <name evidence="1" type="primary">pilx2</name>
    <name evidence="1" type="ORF">RCS29_PII0033</name>
</gene>
<dbReference type="RefSeq" id="WP_000875220.1">
    <property type="nucleotide sequence ID" value="NZ_BFNT01000078.1"/>
</dbReference>
<dbReference type="AlphaFoldDB" id="A0A2I6JME9"/>
<organism evidence="1 2">
    <name type="scientific">Escherichia coli</name>
    <dbReference type="NCBI Taxonomy" id="562"/>
    <lineage>
        <taxon>Bacteria</taxon>
        <taxon>Pseudomonadati</taxon>
        <taxon>Pseudomonadota</taxon>
        <taxon>Gammaproteobacteria</taxon>
        <taxon>Enterobacterales</taxon>
        <taxon>Enterobacteriaceae</taxon>
        <taxon>Escherichia</taxon>
    </lineage>
</organism>
<dbReference type="InterPro" id="IPR007039">
    <property type="entry name" value="TrbC/VirB2"/>
</dbReference>